<sequence length="235" mass="27522">MTKLESNWLTEGIFDYEYKKYVLMAYLQHIDSQFTANRLYPHLPELKMHFDSCISFRDSQNALKTSFPKNVTGIDQKSWSLVYEDTIQEDSYLSELNYILDFAIPSFSRKLTEGNDRFSEVGENIRISPVGIVPLRIEEGYLFFFHTFKSMITIFQYQLALYNERKERYLKTVFIDSVRLGLGNSVAQIKIDLARKNKSLPNPATYIVESKYDYPLQETLLPVVQRLMVEQMNVA</sequence>
<evidence type="ECO:0000313" key="1">
    <source>
        <dbReference type="EMBL" id="TDE16511.1"/>
    </source>
</evidence>
<dbReference type="AlphaFoldDB" id="A0A4R5DWI2"/>
<dbReference type="Proteomes" id="UP000294850">
    <property type="component" value="Unassembled WGS sequence"/>
</dbReference>
<accession>A0A4R5DWI2</accession>
<proteinExistence type="predicted"/>
<organism evidence="1 2">
    <name type="scientific">Dyadobacter psychrotolerans</name>
    <dbReference type="NCBI Taxonomy" id="2541721"/>
    <lineage>
        <taxon>Bacteria</taxon>
        <taxon>Pseudomonadati</taxon>
        <taxon>Bacteroidota</taxon>
        <taxon>Cytophagia</taxon>
        <taxon>Cytophagales</taxon>
        <taxon>Spirosomataceae</taxon>
        <taxon>Dyadobacter</taxon>
    </lineage>
</organism>
<gene>
    <name evidence="1" type="ORF">E0F88_09750</name>
</gene>
<name>A0A4R5DWI2_9BACT</name>
<comment type="caution">
    <text evidence="1">The sequence shown here is derived from an EMBL/GenBank/DDBJ whole genome shotgun (WGS) entry which is preliminary data.</text>
</comment>
<reference evidence="1 2" key="1">
    <citation type="submission" date="2019-03" db="EMBL/GenBank/DDBJ databases">
        <title>Dyadobacter AR-3-6 sp. nov., isolated from arctic soil.</title>
        <authorList>
            <person name="Chaudhary D.K."/>
        </authorList>
    </citation>
    <scope>NUCLEOTIDE SEQUENCE [LARGE SCALE GENOMIC DNA]</scope>
    <source>
        <strain evidence="1 2">AR-3-6</strain>
    </source>
</reference>
<dbReference type="EMBL" id="SMFL01000003">
    <property type="protein sequence ID" value="TDE16511.1"/>
    <property type="molecule type" value="Genomic_DNA"/>
</dbReference>
<protein>
    <submittedName>
        <fullName evidence="1">Uncharacterized protein</fullName>
    </submittedName>
</protein>
<evidence type="ECO:0000313" key="2">
    <source>
        <dbReference type="Proteomes" id="UP000294850"/>
    </source>
</evidence>
<dbReference type="OrthoDB" id="1523307at2"/>
<dbReference type="RefSeq" id="WP_131958045.1">
    <property type="nucleotide sequence ID" value="NZ_SMFL01000003.1"/>
</dbReference>
<keyword evidence="2" id="KW-1185">Reference proteome</keyword>